<dbReference type="PROSITE" id="PS51688">
    <property type="entry name" value="ICA"/>
    <property type="match status" value="1"/>
</dbReference>
<evidence type="ECO:0000313" key="2">
    <source>
        <dbReference type="EMBL" id="KKN27023.1"/>
    </source>
</evidence>
<feature type="domain" description="Peptidase S74" evidence="1">
    <location>
        <begin position="896"/>
        <end position="1008"/>
    </location>
</feature>
<evidence type="ECO:0000259" key="1">
    <source>
        <dbReference type="PROSITE" id="PS51688"/>
    </source>
</evidence>
<reference evidence="2" key="1">
    <citation type="journal article" date="2015" name="Nature">
        <title>Complex archaea that bridge the gap between prokaryotes and eukaryotes.</title>
        <authorList>
            <person name="Spang A."/>
            <person name="Saw J.H."/>
            <person name="Jorgensen S.L."/>
            <person name="Zaremba-Niedzwiedzka K."/>
            <person name="Martijn J."/>
            <person name="Lind A.E."/>
            <person name="van Eijk R."/>
            <person name="Schleper C."/>
            <person name="Guy L."/>
            <person name="Ettema T.J."/>
        </authorList>
    </citation>
    <scope>NUCLEOTIDE SEQUENCE</scope>
</reference>
<accession>A0A0F9SCB7</accession>
<proteinExistence type="predicted"/>
<organism evidence="2">
    <name type="scientific">marine sediment metagenome</name>
    <dbReference type="NCBI Taxonomy" id="412755"/>
    <lineage>
        <taxon>unclassified sequences</taxon>
        <taxon>metagenomes</taxon>
        <taxon>ecological metagenomes</taxon>
    </lineage>
</organism>
<comment type="caution">
    <text evidence="2">The sequence shown here is derived from an EMBL/GenBank/DDBJ whole genome shotgun (WGS) entry which is preliminary data.</text>
</comment>
<gene>
    <name evidence="2" type="ORF">LCGC14_0868740</name>
</gene>
<protein>
    <recommendedName>
        <fullName evidence="1">Peptidase S74 domain-containing protein</fullName>
    </recommendedName>
</protein>
<name>A0A0F9SCB7_9ZZZZ</name>
<sequence length="1017" mass="109975">MVVKMKKILLILILSMFLVGTISASQNKIWFGANESDISQMIPVLLTNTGILKTDMNFSVADIWNTNIGQLTDVNSTQFDNIGSSLNIDESWIDSLWCRLTGCEITGNLNVTGNVTASFFLGDTVTPESHFDLVNKEYVDDATSSTAFDFFFNNLSSDIANHFNMTESDLENPESSLTTSSFTSPQTIGIFNWTTLVGQPEFNELRQGVYDVHFHMEKLGNRDITITPKLYNISADGSTRDLIVIFETSNFLTTSGNEYDLHGVLGENIMLEDTIRLNLELEANVFGSPAGSPTTVTIELEGTTDSHLSIETSTNAFEKIFVRRDGTNELVGNWDAGNFNITADFYFGDGSQLTNLPAGSETDPFWTGNQTNYFNTSDILGFSYYNSTDFSISDYLTSAQILGFNYYNSTDFNINDYPTLAEILGFNYYNSTDFSISDYYLKNNPFGFYNVTTLPSSGLQNSTSWNRSGTDVFLANSGDKVGIGTTSPGQALTVVGNLALNGTRSKLFYRGDSDAHIGSLAFYSPDGGTTAIITPYDDVGAGITNSRISFGGFGNFDASNVSLTVSGNVGIGIGSPQFKLHTQVDGADNELRLETINSGSTKLRWQNTGNNAFEIVANRTAGQTELRNPFSNAMRFYTNDIERIVILGGGNVGINTTNPQSSLSVNGIGVSNAAVFASGLGAGNYPFAFDGNTGALTPSSIFGGYISYNQQGGGGGIDIIDAWDSAGRTRVFSIRKITGGVVGSPMFTILNNSNVGIGTATPLANLHINGTSAGIYFEGTGATVVDEKVWYFASESIGVGPFDGNFAFRTADDSGGYFSGETIFNVARIGTAVSIVSFPNGNFIVTDNVGIGTSLPAGALDVSGNISFTDTGTALTGNLNYVTRGGSDFVLQRASSNPMFKENIIDIPTSELDYLLQLEVKKYQRKDTGQWEIGLLSTEVELINPDWVVYDIIGGKIGTEFNETTNQTTDIFNKTIIPFSVNYQEIAIGTLALVQNQQVEMDLMKESLCKLGEVQYC</sequence>
<dbReference type="EMBL" id="LAZR01002674">
    <property type="protein sequence ID" value="KKN27023.1"/>
    <property type="molecule type" value="Genomic_DNA"/>
</dbReference>
<dbReference type="AlphaFoldDB" id="A0A0F9SCB7"/>
<dbReference type="InterPro" id="IPR030392">
    <property type="entry name" value="S74_ICA"/>
</dbReference>